<evidence type="ECO:0000256" key="5">
    <source>
        <dbReference type="ARBA" id="ARBA00022617"/>
    </source>
</evidence>
<evidence type="ECO:0000313" key="15">
    <source>
        <dbReference type="EMBL" id="KAG9271947.1"/>
    </source>
</evidence>
<dbReference type="GO" id="GO:0006805">
    <property type="term" value="P:xenobiotic metabolic process"/>
    <property type="evidence" value="ECO:0007669"/>
    <property type="project" value="TreeGrafter"/>
</dbReference>
<name>A0A8T2LM78_ASTMX</name>
<evidence type="ECO:0000256" key="1">
    <source>
        <dbReference type="ARBA" id="ARBA00001971"/>
    </source>
</evidence>
<keyword evidence="8" id="KW-0492">Microsome</keyword>
<dbReference type="Gene3D" id="1.10.630.10">
    <property type="entry name" value="Cytochrome P450"/>
    <property type="match status" value="1"/>
</dbReference>
<keyword evidence="5 13" id="KW-0349">Heme</keyword>
<dbReference type="GO" id="GO:0006082">
    <property type="term" value="P:organic acid metabolic process"/>
    <property type="evidence" value="ECO:0007669"/>
    <property type="project" value="TreeGrafter"/>
</dbReference>
<evidence type="ECO:0000313" key="16">
    <source>
        <dbReference type="Proteomes" id="UP000752171"/>
    </source>
</evidence>
<evidence type="ECO:0000256" key="3">
    <source>
        <dbReference type="ARBA" id="ARBA00004406"/>
    </source>
</evidence>
<evidence type="ECO:0000256" key="14">
    <source>
        <dbReference type="RuleBase" id="RU000461"/>
    </source>
</evidence>
<proteinExistence type="inferred from homology"/>
<dbReference type="Pfam" id="PF00067">
    <property type="entry name" value="p450"/>
    <property type="match status" value="1"/>
</dbReference>
<sequence>MDLQGGGTETSSNTLLTAFLYLMKHTDIQERCQQEIDEVLGSKPHASFEDRHNMPYTHALFCESQRIASTLPLAVPHCTTNDTELMGYSIPKGTLIIPNIDSVLKEEGQWKFPNEFNPANFLNEQGQFEKPEAFVPFSMGPRVCLGESLARMELFLIMVTLLRHFQFFWPEDAGEPDFTPVFGVTVSPKPYKMGIRLRQPASKT</sequence>
<gene>
    <name evidence="15" type="primary">CYP2U1</name>
    <name evidence="15" type="ORF">AMEX_G12888</name>
</gene>
<comment type="cofactor">
    <cofactor evidence="1 13">
        <name>heme</name>
        <dbReference type="ChEBI" id="CHEBI:30413"/>
    </cofactor>
</comment>
<dbReference type="PRINTS" id="PR00463">
    <property type="entry name" value="EP450I"/>
</dbReference>
<keyword evidence="10 13" id="KW-0408">Iron</keyword>
<dbReference type="GO" id="GO:0020037">
    <property type="term" value="F:heme binding"/>
    <property type="evidence" value="ECO:0007669"/>
    <property type="project" value="InterPro"/>
</dbReference>
<dbReference type="Proteomes" id="UP000752171">
    <property type="component" value="Unassembled WGS sequence"/>
</dbReference>
<keyword evidence="7" id="KW-0256">Endoplasmic reticulum</keyword>
<feature type="binding site" description="axial binding residue" evidence="13">
    <location>
        <position position="144"/>
    </location>
    <ligand>
        <name>heme</name>
        <dbReference type="ChEBI" id="CHEBI:30413"/>
    </ligand>
    <ligandPart>
        <name>Fe</name>
        <dbReference type="ChEBI" id="CHEBI:18248"/>
    </ligandPart>
</feature>
<accession>A0A8T2LM78</accession>
<dbReference type="AlphaFoldDB" id="A0A8T2LM78"/>
<evidence type="ECO:0000256" key="13">
    <source>
        <dbReference type="PIRSR" id="PIRSR602401-1"/>
    </source>
</evidence>
<dbReference type="SUPFAM" id="SSF48264">
    <property type="entry name" value="Cytochrome P450"/>
    <property type="match status" value="1"/>
</dbReference>
<comment type="similarity">
    <text evidence="4 14">Belongs to the cytochrome P450 family.</text>
</comment>
<dbReference type="OrthoDB" id="1844152at2759"/>
<dbReference type="PANTHER" id="PTHR24300:SF327">
    <property type="entry name" value="CYTOCHROME P450 2F2-RELATED"/>
    <property type="match status" value="1"/>
</dbReference>
<dbReference type="InterPro" id="IPR036396">
    <property type="entry name" value="Cyt_P450_sf"/>
</dbReference>
<dbReference type="GO" id="GO:0005506">
    <property type="term" value="F:iron ion binding"/>
    <property type="evidence" value="ECO:0007669"/>
    <property type="project" value="InterPro"/>
</dbReference>
<dbReference type="InterPro" id="IPR002401">
    <property type="entry name" value="Cyt_P450_E_grp-I"/>
</dbReference>
<evidence type="ECO:0000256" key="7">
    <source>
        <dbReference type="ARBA" id="ARBA00022824"/>
    </source>
</evidence>
<comment type="subcellular location">
    <subcellularLocation>
        <location evidence="3">Endoplasmic reticulum membrane</location>
        <topology evidence="3">Peripheral membrane protein</topology>
    </subcellularLocation>
    <subcellularLocation>
        <location evidence="2">Microsome membrane</location>
        <topology evidence="2">Peripheral membrane protein</topology>
    </subcellularLocation>
</comment>
<protein>
    <submittedName>
        <fullName evidence="15">Cytochrome P450 2F2-like</fullName>
    </submittedName>
</protein>
<evidence type="ECO:0000256" key="2">
    <source>
        <dbReference type="ARBA" id="ARBA00004174"/>
    </source>
</evidence>
<evidence type="ECO:0000256" key="9">
    <source>
        <dbReference type="ARBA" id="ARBA00023002"/>
    </source>
</evidence>
<dbReference type="InterPro" id="IPR050182">
    <property type="entry name" value="Cytochrome_P450_fam2"/>
</dbReference>
<evidence type="ECO:0000256" key="12">
    <source>
        <dbReference type="ARBA" id="ARBA00023136"/>
    </source>
</evidence>
<dbReference type="GO" id="GO:0016712">
    <property type="term" value="F:oxidoreductase activity, acting on paired donors, with incorporation or reduction of molecular oxygen, reduced flavin or flavoprotein as one donor, and incorporation of one atom of oxygen"/>
    <property type="evidence" value="ECO:0007669"/>
    <property type="project" value="TreeGrafter"/>
</dbReference>
<evidence type="ECO:0000256" key="6">
    <source>
        <dbReference type="ARBA" id="ARBA00022723"/>
    </source>
</evidence>
<organism evidence="15 16">
    <name type="scientific">Astyanax mexicanus</name>
    <name type="common">Blind cave fish</name>
    <name type="synonym">Astyanax fasciatus mexicanus</name>
    <dbReference type="NCBI Taxonomy" id="7994"/>
    <lineage>
        <taxon>Eukaryota</taxon>
        <taxon>Metazoa</taxon>
        <taxon>Chordata</taxon>
        <taxon>Craniata</taxon>
        <taxon>Vertebrata</taxon>
        <taxon>Euteleostomi</taxon>
        <taxon>Actinopterygii</taxon>
        <taxon>Neopterygii</taxon>
        <taxon>Teleostei</taxon>
        <taxon>Ostariophysi</taxon>
        <taxon>Characiformes</taxon>
        <taxon>Characoidei</taxon>
        <taxon>Acestrorhamphidae</taxon>
        <taxon>Acestrorhamphinae</taxon>
        <taxon>Astyanax</taxon>
    </lineage>
</organism>
<keyword evidence="6 13" id="KW-0479">Metal-binding</keyword>
<comment type="caution">
    <text evidence="15">The sequence shown here is derived from an EMBL/GenBank/DDBJ whole genome shotgun (WGS) entry which is preliminary data.</text>
</comment>
<dbReference type="PROSITE" id="PS00086">
    <property type="entry name" value="CYTOCHROME_P450"/>
    <property type="match status" value="1"/>
</dbReference>
<dbReference type="InterPro" id="IPR017972">
    <property type="entry name" value="Cyt_P450_CS"/>
</dbReference>
<keyword evidence="9 14" id="KW-0560">Oxidoreductase</keyword>
<dbReference type="FunFam" id="1.10.630.10:FF:000238">
    <property type="entry name" value="Cytochrome P450 2A6"/>
    <property type="match status" value="1"/>
</dbReference>
<reference evidence="15 16" key="1">
    <citation type="submission" date="2021-07" db="EMBL/GenBank/DDBJ databases">
        <authorList>
            <person name="Imarazene B."/>
            <person name="Zahm M."/>
            <person name="Klopp C."/>
            <person name="Cabau C."/>
            <person name="Beille S."/>
            <person name="Jouanno E."/>
            <person name="Castinel A."/>
            <person name="Lluch J."/>
            <person name="Gil L."/>
            <person name="Kuchtly C."/>
            <person name="Lopez Roques C."/>
            <person name="Donnadieu C."/>
            <person name="Parrinello H."/>
            <person name="Journot L."/>
            <person name="Du K."/>
            <person name="Schartl M."/>
            <person name="Retaux S."/>
            <person name="Guiguen Y."/>
        </authorList>
    </citation>
    <scope>NUCLEOTIDE SEQUENCE [LARGE SCALE GENOMIC DNA]</scope>
    <source>
        <strain evidence="15">Pach_M1</strain>
        <tissue evidence="15">Testis</tissue>
    </source>
</reference>
<dbReference type="InterPro" id="IPR001128">
    <property type="entry name" value="Cyt_P450"/>
</dbReference>
<dbReference type="PANTHER" id="PTHR24300">
    <property type="entry name" value="CYTOCHROME P450 508A4-RELATED"/>
    <property type="match status" value="1"/>
</dbReference>
<evidence type="ECO:0000256" key="11">
    <source>
        <dbReference type="ARBA" id="ARBA00023033"/>
    </source>
</evidence>
<keyword evidence="11 14" id="KW-0503">Monooxygenase</keyword>
<evidence type="ECO:0000256" key="4">
    <source>
        <dbReference type="ARBA" id="ARBA00010617"/>
    </source>
</evidence>
<evidence type="ECO:0000256" key="10">
    <source>
        <dbReference type="ARBA" id="ARBA00023004"/>
    </source>
</evidence>
<dbReference type="GO" id="GO:0005789">
    <property type="term" value="C:endoplasmic reticulum membrane"/>
    <property type="evidence" value="ECO:0007669"/>
    <property type="project" value="UniProtKB-SubCell"/>
</dbReference>
<evidence type="ECO:0000256" key="8">
    <source>
        <dbReference type="ARBA" id="ARBA00022848"/>
    </source>
</evidence>
<dbReference type="EMBL" id="JAICCE010000010">
    <property type="protein sequence ID" value="KAG9271947.1"/>
    <property type="molecule type" value="Genomic_DNA"/>
</dbReference>
<keyword evidence="12" id="KW-0472">Membrane</keyword>
<dbReference type="PRINTS" id="PR00385">
    <property type="entry name" value="P450"/>
</dbReference>